<proteinExistence type="predicted"/>
<gene>
    <name evidence="1" type="primary">Vigan.11G074700</name>
    <name evidence="1" type="ORF">VIGAN_11074700</name>
</gene>
<reference evidence="1 2" key="1">
    <citation type="journal article" date="2015" name="Sci. Rep.">
        <title>The power of single molecule real-time sequencing technology in the de novo assembly of a eukaryotic genome.</title>
        <authorList>
            <person name="Sakai H."/>
            <person name="Naito K."/>
            <person name="Ogiso-Tanaka E."/>
            <person name="Takahashi Y."/>
            <person name="Iseki K."/>
            <person name="Muto C."/>
            <person name="Satou K."/>
            <person name="Teruya K."/>
            <person name="Shiroma A."/>
            <person name="Shimoji M."/>
            <person name="Hirano T."/>
            <person name="Itoh T."/>
            <person name="Kaga A."/>
            <person name="Tomooka N."/>
        </authorList>
    </citation>
    <scope>NUCLEOTIDE SEQUENCE [LARGE SCALE GENOMIC DNA]</scope>
    <source>
        <strain evidence="2">cv. Shumari</strain>
    </source>
</reference>
<feature type="non-terminal residue" evidence="1">
    <location>
        <position position="1"/>
    </location>
</feature>
<accession>A0A0S3T9L6</accession>
<dbReference type="AlphaFoldDB" id="A0A0S3T9L6"/>
<protein>
    <submittedName>
        <fullName evidence="1">Uncharacterized protein</fullName>
    </submittedName>
</protein>
<name>A0A0S3T9L6_PHAAN</name>
<organism evidence="1 2">
    <name type="scientific">Vigna angularis var. angularis</name>
    <dbReference type="NCBI Taxonomy" id="157739"/>
    <lineage>
        <taxon>Eukaryota</taxon>
        <taxon>Viridiplantae</taxon>
        <taxon>Streptophyta</taxon>
        <taxon>Embryophyta</taxon>
        <taxon>Tracheophyta</taxon>
        <taxon>Spermatophyta</taxon>
        <taxon>Magnoliopsida</taxon>
        <taxon>eudicotyledons</taxon>
        <taxon>Gunneridae</taxon>
        <taxon>Pentapetalae</taxon>
        <taxon>rosids</taxon>
        <taxon>fabids</taxon>
        <taxon>Fabales</taxon>
        <taxon>Fabaceae</taxon>
        <taxon>Papilionoideae</taxon>
        <taxon>50 kb inversion clade</taxon>
        <taxon>NPAAA clade</taxon>
        <taxon>indigoferoid/millettioid clade</taxon>
        <taxon>Phaseoleae</taxon>
        <taxon>Vigna</taxon>
    </lineage>
</organism>
<keyword evidence="2" id="KW-1185">Reference proteome</keyword>
<dbReference type="Proteomes" id="UP000291084">
    <property type="component" value="Chromosome 11"/>
</dbReference>
<sequence>EDPHSTIQDFKLDILEQSHNDVALQHLERCKSFIQQRKYEKAHIELLRCKSSLIILKETPAVLLRQLPQQTAAQANEETTTCHT</sequence>
<evidence type="ECO:0000313" key="2">
    <source>
        <dbReference type="Proteomes" id="UP000291084"/>
    </source>
</evidence>
<evidence type="ECO:0000313" key="1">
    <source>
        <dbReference type="EMBL" id="BAU01501.1"/>
    </source>
</evidence>
<dbReference type="EMBL" id="AP015044">
    <property type="protein sequence ID" value="BAU01501.1"/>
    <property type="molecule type" value="Genomic_DNA"/>
</dbReference>